<keyword evidence="3" id="KW-1185">Reference proteome</keyword>
<evidence type="ECO:0000256" key="1">
    <source>
        <dbReference type="SAM" id="Phobius"/>
    </source>
</evidence>
<protein>
    <submittedName>
        <fullName evidence="2">Uncharacterized protein</fullName>
    </submittedName>
</protein>
<accession>A0A4S8P7B4</accession>
<feature type="transmembrane region" description="Helical" evidence="1">
    <location>
        <begin position="32"/>
        <end position="57"/>
    </location>
</feature>
<evidence type="ECO:0000313" key="3">
    <source>
        <dbReference type="Proteomes" id="UP000308828"/>
    </source>
</evidence>
<comment type="caution">
    <text evidence="2">The sequence shown here is derived from an EMBL/GenBank/DDBJ whole genome shotgun (WGS) entry which is preliminary data.</text>
</comment>
<proteinExistence type="predicted"/>
<dbReference type="RefSeq" id="WP_136597861.1">
    <property type="nucleotide sequence ID" value="NZ_STGV01000002.1"/>
</dbReference>
<dbReference type="EMBL" id="STGV01000002">
    <property type="protein sequence ID" value="THV23764.1"/>
    <property type="molecule type" value="Genomic_DNA"/>
</dbReference>
<dbReference type="Proteomes" id="UP000308828">
    <property type="component" value="Unassembled WGS sequence"/>
</dbReference>
<keyword evidence="1" id="KW-1133">Transmembrane helix</keyword>
<reference evidence="2 3" key="1">
    <citation type="submission" date="2019-04" db="EMBL/GenBank/DDBJ databases">
        <title>Genome sequence of strain shin9-1.</title>
        <authorList>
            <person name="Gao J."/>
            <person name="Sun J."/>
        </authorList>
    </citation>
    <scope>NUCLEOTIDE SEQUENCE [LARGE SCALE GENOMIC DNA]</scope>
    <source>
        <strain evidence="3">shin9-1</strain>
    </source>
</reference>
<dbReference type="AlphaFoldDB" id="A0A4S8P7B4"/>
<organism evidence="2 3">
    <name type="scientific">Peteryoungia ipomoeae</name>
    <dbReference type="NCBI Taxonomy" id="1210932"/>
    <lineage>
        <taxon>Bacteria</taxon>
        <taxon>Pseudomonadati</taxon>
        <taxon>Pseudomonadota</taxon>
        <taxon>Alphaproteobacteria</taxon>
        <taxon>Hyphomicrobiales</taxon>
        <taxon>Rhizobiaceae</taxon>
        <taxon>Peteryoungia</taxon>
    </lineage>
</organism>
<name>A0A4S8P7B4_9HYPH</name>
<keyword evidence="1" id="KW-0472">Membrane</keyword>
<keyword evidence="1" id="KW-0812">Transmembrane</keyword>
<sequence length="96" mass="10425">MNNIASPLVNVSGIEFVHGSNRGSMKMDDNPIFALMFAGYLSVMVALVGANVALMLLRVSHKENSRLAALIRRVGHRLSFLRLGGGNGRRHLSDHA</sequence>
<gene>
    <name evidence="2" type="ORF">FAA97_07190</name>
</gene>
<evidence type="ECO:0000313" key="2">
    <source>
        <dbReference type="EMBL" id="THV23764.1"/>
    </source>
</evidence>